<organism evidence="1 2">
    <name type="scientific">Caulobacter segnis</name>
    <dbReference type="NCBI Taxonomy" id="88688"/>
    <lineage>
        <taxon>Bacteria</taxon>
        <taxon>Pseudomonadati</taxon>
        <taxon>Pseudomonadota</taxon>
        <taxon>Alphaproteobacteria</taxon>
        <taxon>Caulobacterales</taxon>
        <taxon>Caulobacteraceae</taxon>
        <taxon>Caulobacter</taxon>
    </lineage>
</organism>
<accession>A0A2W5XFL0</accession>
<evidence type="ECO:0000313" key="2">
    <source>
        <dbReference type="Proteomes" id="UP000249393"/>
    </source>
</evidence>
<dbReference type="Proteomes" id="UP000249393">
    <property type="component" value="Unassembled WGS sequence"/>
</dbReference>
<proteinExistence type="predicted"/>
<dbReference type="RefSeq" id="WP_304274048.1">
    <property type="nucleotide sequence ID" value="NZ_QFQZ01000006.1"/>
</dbReference>
<dbReference type="EMBL" id="QFQZ01000006">
    <property type="protein sequence ID" value="PZR36491.1"/>
    <property type="molecule type" value="Genomic_DNA"/>
</dbReference>
<sequence>MTKNMLDRDPSFYDEVAASDKPYQLAILNADGTEDGLVLDILGSQSEVVQMEVNRLVNDRRKRKAQAAAVAKGEPLDFTPVEDDISFGHRLTAVRVVGWNLKAPFSAEAAYRLVSRSARISEQVTAASNDLGNFTSASSES</sequence>
<gene>
    <name evidence="1" type="ORF">DI526_03380</name>
</gene>
<comment type="caution">
    <text evidence="1">The sequence shown here is derived from an EMBL/GenBank/DDBJ whole genome shotgun (WGS) entry which is preliminary data.</text>
</comment>
<reference evidence="1 2" key="1">
    <citation type="submission" date="2017-08" db="EMBL/GenBank/DDBJ databases">
        <title>Infants hospitalized years apart are colonized by the same room-sourced microbial strains.</title>
        <authorList>
            <person name="Brooks B."/>
            <person name="Olm M.R."/>
            <person name="Firek B.A."/>
            <person name="Baker R."/>
            <person name="Thomas B.C."/>
            <person name="Morowitz M.J."/>
            <person name="Banfield J.F."/>
        </authorList>
    </citation>
    <scope>NUCLEOTIDE SEQUENCE [LARGE SCALE GENOMIC DNA]</scope>
    <source>
        <strain evidence="1">S2_003_000_R2_4</strain>
    </source>
</reference>
<dbReference type="AlphaFoldDB" id="A0A2W5XFL0"/>
<name>A0A2W5XFL0_9CAUL</name>
<evidence type="ECO:0000313" key="1">
    <source>
        <dbReference type="EMBL" id="PZR36491.1"/>
    </source>
</evidence>
<protein>
    <submittedName>
        <fullName evidence="1">Uncharacterized protein</fullName>
    </submittedName>
</protein>